<dbReference type="InterPro" id="IPR036388">
    <property type="entry name" value="WH-like_DNA-bd_sf"/>
</dbReference>
<dbReference type="SMART" id="SM00257">
    <property type="entry name" value="LysM"/>
    <property type="match status" value="2"/>
</dbReference>
<dbReference type="InterPro" id="IPR018392">
    <property type="entry name" value="LysM"/>
</dbReference>
<dbReference type="InterPro" id="IPR052196">
    <property type="entry name" value="Bact_Kbp"/>
</dbReference>
<evidence type="ECO:0000313" key="5">
    <source>
        <dbReference type="Proteomes" id="UP000199529"/>
    </source>
</evidence>
<gene>
    <name evidence="4" type="ORF">SAMN05216215_1018136</name>
</gene>
<dbReference type="PANTHER" id="PTHR34700:SF4">
    <property type="entry name" value="PHAGE-LIKE ELEMENT PBSX PROTEIN XKDP"/>
    <property type="match status" value="1"/>
</dbReference>
<feature type="region of interest" description="Disordered" evidence="1">
    <location>
        <begin position="325"/>
        <end position="368"/>
    </location>
</feature>
<feature type="compositionally biased region" description="Acidic residues" evidence="1">
    <location>
        <begin position="334"/>
        <end position="344"/>
    </location>
</feature>
<dbReference type="Gene3D" id="1.10.10.10">
    <property type="entry name" value="Winged helix-like DNA-binding domain superfamily/Winged helix DNA-binding domain"/>
    <property type="match status" value="1"/>
</dbReference>
<keyword evidence="5" id="KW-1185">Reference proteome</keyword>
<accession>A0A1H3GDG3</accession>
<dbReference type="InterPro" id="IPR005158">
    <property type="entry name" value="BTAD"/>
</dbReference>
<dbReference type="SMART" id="SM01043">
    <property type="entry name" value="BTAD"/>
    <property type="match status" value="1"/>
</dbReference>
<dbReference type="InterPro" id="IPR036779">
    <property type="entry name" value="LysM_dom_sf"/>
</dbReference>
<sequence>MSRIRILLAGIGILVLLAGMPVILLFAGHVITIPALTWPELDTSPWVTLPIHDQLANWAEHTWHTLRLDLGADGAFLLAVLTTGWVTWACLMWWTLCDLVFLLRYGARALRDRLHVTGPRGWTTALLASVVISLNAPSASASPAADRVAVTAPQHPSGGVLPFPSRDTTTLGSGGYADPIPPPEPSTPTHIADAVRPDCPRYRVAHGDTLWGLAQRHLANPHRWTEIRDLNADRIGAPRHLQPGWILLLPPDAAQVPTPPAIPEDAQWVTTAPGDTLTTIAERHLGDGDRWEEVFRLNAHHPQPDGRVLRDPDLVFPGWSLALPATDHHQNDEAPVDSPEDEAAQADPKPQPTPAPDRQQSPGRAVTTTSGAALAVGSSGLVAASLAAVVALALLVRRRRRRRTYRPGSGDRAPWTTLAPAVHALRSAFDGGQTSTRHAGHGKTEPITPSLVGHADLPEADSAAQDVEIGVRDGQARALDLAAVHGLGLAGPGAEAAARALLVQLLATTSTTIIIPARDARSLISEDLSTSSRLRITADLAEATTYLAGHHAPAGDTHMPGKLDVVLVVGADRHNPRLQAILDNGAARGIAGILLGSWSAGATVHVMADGLVTATSAAVDELRGSRLFHLDATDTRDLIDLLADTTKAHPTTDTEHAQRETTAEHEAEDDGIHVDNTDDHGVVDGADSHAEPPSDSGEDRTPSSTRTVTSARMAHPADQDDRPVTLGVFGPATLTWHSPDGEDHDLTSALAPKHKALLVFLALHPNGTSRAAVREALWPDARGRRLYNAFYASLSQIRKALTDATDDRAADVISQRDETVALNADLVQVDYWQLRQAEHDRNIATTSEQRMAAWSRIAATYRGELADGMSALWLDGPREDAHRTVLDALAGMAAHYRGHDPHRQLQLLEHARMLNPENEAIYRDIMRVQAELGLTDAISRTVHLLSTNLADIGERPDPSTLTLARALQTRHQQAVT</sequence>
<evidence type="ECO:0000256" key="2">
    <source>
        <dbReference type="SAM" id="Phobius"/>
    </source>
</evidence>
<evidence type="ECO:0000313" key="4">
    <source>
        <dbReference type="EMBL" id="SDY01311.1"/>
    </source>
</evidence>
<dbReference type="EMBL" id="FNOK01000018">
    <property type="protein sequence ID" value="SDY01311.1"/>
    <property type="molecule type" value="Genomic_DNA"/>
</dbReference>
<dbReference type="STRING" id="418495.SAMN05216215_1018136"/>
<dbReference type="Proteomes" id="UP000199529">
    <property type="component" value="Unassembled WGS sequence"/>
</dbReference>
<feature type="compositionally biased region" description="Basic and acidic residues" evidence="1">
    <location>
        <begin position="646"/>
        <end position="701"/>
    </location>
</feature>
<dbReference type="CDD" id="cd00118">
    <property type="entry name" value="LysM"/>
    <property type="match status" value="2"/>
</dbReference>
<protein>
    <submittedName>
        <fullName evidence="4">LysM domain-containing protein</fullName>
    </submittedName>
</protein>
<feature type="domain" description="LysM" evidence="3">
    <location>
        <begin position="200"/>
        <end position="249"/>
    </location>
</feature>
<name>A0A1H3GDG3_9PSEU</name>
<dbReference type="Gene3D" id="3.10.350.10">
    <property type="entry name" value="LysM domain"/>
    <property type="match status" value="2"/>
</dbReference>
<proteinExistence type="predicted"/>
<evidence type="ECO:0000259" key="3">
    <source>
        <dbReference type="PROSITE" id="PS51782"/>
    </source>
</evidence>
<keyword evidence="2" id="KW-0472">Membrane</keyword>
<feature type="transmembrane region" description="Helical" evidence="2">
    <location>
        <begin position="372"/>
        <end position="396"/>
    </location>
</feature>
<keyword evidence="2" id="KW-1133">Transmembrane helix</keyword>
<dbReference type="Pfam" id="PF01476">
    <property type="entry name" value="LysM"/>
    <property type="match status" value="1"/>
</dbReference>
<reference evidence="5" key="1">
    <citation type="submission" date="2016-10" db="EMBL/GenBank/DDBJ databases">
        <authorList>
            <person name="Varghese N."/>
            <person name="Submissions S."/>
        </authorList>
    </citation>
    <scope>NUCLEOTIDE SEQUENCE [LARGE SCALE GENOMIC DNA]</scope>
    <source>
        <strain evidence="5">CGMCC 4.3530</strain>
    </source>
</reference>
<dbReference type="PANTHER" id="PTHR34700">
    <property type="entry name" value="POTASSIUM BINDING PROTEIN KBP"/>
    <property type="match status" value="1"/>
</dbReference>
<dbReference type="AlphaFoldDB" id="A0A1H3GDG3"/>
<dbReference type="PROSITE" id="PS51782">
    <property type="entry name" value="LYSM"/>
    <property type="match status" value="1"/>
</dbReference>
<organism evidence="4 5">
    <name type="scientific">Saccharopolyspora shandongensis</name>
    <dbReference type="NCBI Taxonomy" id="418495"/>
    <lineage>
        <taxon>Bacteria</taxon>
        <taxon>Bacillati</taxon>
        <taxon>Actinomycetota</taxon>
        <taxon>Actinomycetes</taxon>
        <taxon>Pseudonocardiales</taxon>
        <taxon>Pseudonocardiaceae</taxon>
        <taxon>Saccharopolyspora</taxon>
    </lineage>
</organism>
<keyword evidence="2" id="KW-0812">Transmembrane</keyword>
<feature type="transmembrane region" description="Helical" evidence="2">
    <location>
        <begin position="75"/>
        <end position="103"/>
    </location>
</feature>
<evidence type="ECO:0000256" key="1">
    <source>
        <dbReference type="SAM" id="MobiDB-lite"/>
    </source>
</evidence>
<feature type="transmembrane region" description="Helical" evidence="2">
    <location>
        <begin position="7"/>
        <end position="31"/>
    </location>
</feature>
<feature type="region of interest" description="Disordered" evidence="1">
    <location>
        <begin position="646"/>
        <end position="724"/>
    </location>
</feature>